<dbReference type="EMBL" id="BAAAPW010000005">
    <property type="protein sequence ID" value="GAA2041525.1"/>
    <property type="molecule type" value="Genomic_DNA"/>
</dbReference>
<protein>
    <submittedName>
        <fullName evidence="2">Serine hydrolase</fullName>
    </submittedName>
</protein>
<organism evidence="2 3">
    <name type="scientific">Agromyces tropicus</name>
    <dbReference type="NCBI Taxonomy" id="555371"/>
    <lineage>
        <taxon>Bacteria</taxon>
        <taxon>Bacillati</taxon>
        <taxon>Actinomycetota</taxon>
        <taxon>Actinomycetes</taxon>
        <taxon>Micrococcales</taxon>
        <taxon>Microbacteriaceae</taxon>
        <taxon>Agromyces</taxon>
    </lineage>
</organism>
<evidence type="ECO:0000313" key="3">
    <source>
        <dbReference type="Proteomes" id="UP001501196"/>
    </source>
</evidence>
<evidence type="ECO:0000313" key="2">
    <source>
        <dbReference type="EMBL" id="GAA2041525.1"/>
    </source>
</evidence>
<feature type="domain" description="Beta-lactamase-related" evidence="1">
    <location>
        <begin position="155"/>
        <end position="422"/>
    </location>
</feature>
<gene>
    <name evidence="2" type="ORF">GCM10009819_29320</name>
</gene>
<proteinExistence type="predicted"/>
<dbReference type="InterPro" id="IPR012338">
    <property type="entry name" value="Beta-lactam/transpept-like"/>
</dbReference>
<dbReference type="PANTHER" id="PTHR43283">
    <property type="entry name" value="BETA-LACTAMASE-RELATED"/>
    <property type="match status" value="1"/>
</dbReference>
<keyword evidence="3" id="KW-1185">Reference proteome</keyword>
<sequence length="446" mass="47504">MRLLRRAISVVALLALVVIGVFAGVYRWQQPILLTGTGYAAHNACAVTQVAGRDEPATDLPENPLVPYLEVTGAGDPTTASLLGALSRQRAWFTEGFGCTLSRERPELGSATPIAASANPFTDAAAPEPDPVMDEAIARAFGDDLDEADRGALGTRAIVVVKHGELVGERYADGFDASTPQLGWSMSKSVTDLITGVLVKRGVVALDDDHLVPEWTDARADITIEQLLRQTSGLEWDETYDLGTPITRMLYLEPDMGGYVAGLPLAHEPGTVQQYSSGNTTLLCDILAERTGLGADLPRRTLLGPLGLSSAVVEPDASGTPVCSSYMWATPRDWAAIGQFALQGGDWNGAQLLPDGWMAEALTPTEVDETDDPGLAMSWRTNVLPDGSLRWPSLPEDTFYASGHDGQKVVVVPSEQLVVVRMGFTPEADHTASEVRLVGDVIAALG</sequence>
<keyword evidence="2" id="KW-0378">Hydrolase</keyword>
<dbReference type="SUPFAM" id="SSF56601">
    <property type="entry name" value="beta-lactamase/transpeptidase-like"/>
    <property type="match status" value="1"/>
</dbReference>
<accession>A0ABN2URQ0</accession>
<comment type="caution">
    <text evidence="2">The sequence shown here is derived from an EMBL/GenBank/DDBJ whole genome shotgun (WGS) entry which is preliminary data.</text>
</comment>
<dbReference type="Gene3D" id="3.40.710.10">
    <property type="entry name" value="DD-peptidase/beta-lactamase superfamily"/>
    <property type="match status" value="1"/>
</dbReference>
<name>A0ABN2URQ0_9MICO</name>
<dbReference type="Proteomes" id="UP001501196">
    <property type="component" value="Unassembled WGS sequence"/>
</dbReference>
<dbReference type="RefSeq" id="WP_344376001.1">
    <property type="nucleotide sequence ID" value="NZ_BAAAPW010000005.1"/>
</dbReference>
<evidence type="ECO:0000259" key="1">
    <source>
        <dbReference type="Pfam" id="PF00144"/>
    </source>
</evidence>
<dbReference type="InterPro" id="IPR050789">
    <property type="entry name" value="Diverse_Enzym_Activities"/>
</dbReference>
<dbReference type="Pfam" id="PF00144">
    <property type="entry name" value="Beta-lactamase"/>
    <property type="match status" value="1"/>
</dbReference>
<dbReference type="InterPro" id="IPR001466">
    <property type="entry name" value="Beta-lactam-related"/>
</dbReference>
<dbReference type="PANTHER" id="PTHR43283:SF7">
    <property type="entry name" value="BETA-LACTAMASE-RELATED DOMAIN-CONTAINING PROTEIN"/>
    <property type="match status" value="1"/>
</dbReference>
<reference evidence="2 3" key="1">
    <citation type="journal article" date="2019" name="Int. J. Syst. Evol. Microbiol.">
        <title>The Global Catalogue of Microorganisms (GCM) 10K type strain sequencing project: providing services to taxonomists for standard genome sequencing and annotation.</title>
        <authorList>
            <consortium name="The Broad Institute Genomics Platform"/>
            <consortium name="The Broad Institute Genome Sequencing Center for Infectious Disease"/>
            <person name="Wu L."/>
            <person name="Ma J."/>
        </authorList>
    </citation>
    <scope>NUCLEOTIDE SEQUENCE [LARGE SCALE GENOMIC DNA]</scope>
    <source>
        <strain evidence="2 3">JCM 15672</strain>
    </source>
</reference>
<dbReference type="GO" id="GO:0016787">
    <property type="term" value="F:hydrolase activity"/>
    <property type="evidence" value="ECO:0007669"/>
    <property type="project" value="UniProtKB-KW"/>
</dbReference>